<reference evidence="6" key="1">
    <citation type="journal article" date="2020" name="Stud. Mycol.">
        <title>101 Dothideomycetes genomes: a test case for predicting lifestyles and emergence of pathogens.</title>
        <authorList>
            <person name="Haridas S."/>
            <person name="Albert R."/>
            <person name="Binder M."/>
            <person name="Bloem J."/>
            <person name="Labutti K."/>
            <person name="Salamov A."/>
            <person name="Andreopoulos B."/>
            <person name="Baker S."/>
            <person name="Barry K."/>
            <person name="Bills G."/>
            <person name="Bluhm B."/>
            <person name="Cannon C."/>
            <person name="Castanera R."/>
            <person name="Culley D."/>
            <person name="Daum C."/>
            <person name="Ezra D."/>
            <person name="Gonzalez J."/>
            <person name="Henrissat B."/>
            <person name="Kuo A."/>
            <person name="Liang C."/>
            <person name="Lipzen A."/>
            <person name="Lutzoni F."/>
            <person name="Magnuson J."/>
            <person name="Mondo S."/>
            <person name="Nolan M."/>
            <person name="Ohm R."/>
            <person name="Pangilinan J."/>
            <person name="Park H.-J."/>
            <person name="Ramirez L."/>
            <person name="Alfaro M."/>
            <person name="Sun H."/>
            <person name="Tritt A."/>
            <person name="Yoshinaga Y."/>
            <person name="Zwiers L.-H."/>
            <person name="Turgeon B."/>
            <person name="Goodwin S."/>
            <person name="Spatafora J."/>
            <person name="Crous P."/>
            <person name="Grigoriev I."/>
        </authorList>
    </citation>
    <scope>NUCLEOTIDE SEQUENCE</scope>
    <source>
        <strain evidence="6">CBS 279.74</strain>
    </source>
</reference>
<feature type="compositionally biased region" description="Low complexity" evidence="4">
    <location>
        <begin position="21"/>
        <end position="45"/>
    </location>
</feature>
<evidence type="ECO:0000313" key="7">
    <source>
        <dbReference type="Proteomes" id="UP000799428"/>
    </source>
</evidence>
<sequence>MSMENPAEPAVEAHEPQPLISSSSSSAAAAAAAQAPASTTTTATSPLPGPIISTPRLILRPLHPLSFPHPYTLAHAETWISMNLTEPYNAFAICEISDPSILIGGIGLRPGSDVSAHTAEVGYWLGEPFTGKGYVTEACQAMTDWTFTERGDTYRKLTARVFSRHKASMRVLEKCGYKEEGVLKEHVRKHVEIWDLHLFGLLKREVGGEQDK</sequence>
<feature type="region of interest" description="Disordered" evidence="4">
    <location>
        <begin position="1"/>
        <end position="48"/>
    </location>
</feature>
<feature type="domain" description="N-acetyltransferase" evidence="5">
    <location>
        <begin position="57"/>
        <end position="200"/>
    </location>
</feature>
<evidence type="ECO:0000259" key="5">
    <source>
        <dbReference type="PROSITE" id="PS51186"/>
    </source>
</evidence>
<keyword evidence="7" id="KW-1185">Reference proteome</keyword>
<dbReference type="Gene3D" id="3.40.630.30">
    <property type="match status" value="1"/>
</dbReference>
<comment type="similarity">
    <text evidence="3">Belongs to the acetyltransferase family. RimJ subfamily.</text>
</comment>
<evidence type="ECO:0000256" key="3">
    <source>
        <dbReference type="ARBA" id="ARBA00038502"/>
    </source>
</evidence>
<protein>
    <submittedName>
        <fullName evidence="6">Acyl-CoA N-acyltransferase</fullName>
    </submittedName>
</protein>
<dbReference type="PANTHER" id="PTHR43792:SF8">
    <property type="entry name" value="[RIBOSOMAL PROTEIN US5]-ALANINE N-ACETYLTRANSFERASE"/>
    <property type="match status" value="1"/>
</dbReference>
<organism evidence="6 7">
    <name type="scientific">Pleomassaria siparia CBS 279.74</name>
    <dbReference type="NCBI Taxonomy" id="1314801"/>
    <lineage>
        <taxon>Eukaryota</taxon>
        <taxon>Fungi</taxon>
        <taxon>Dikarya</taxon>
        <taxon>Ascomycota</taxon>
        <taxon>Pezizomycotina</taxon>
        <taxon>Dothideomycetes</taxon>
        <taxon>Pleosporomycetidae</taxon>
        <taxon>Pleosporales</taxon>
        <taxon>Pleomassariaceae</taxon>
        <taxon>Pleomassaria</taxon>
    </lineage>
</organism>
<keyword evidence="1 6" id="KW-0808">Transferase</keyword>
<accession>A0A6G1JR58</accession>
<evidence type="ECO:0000256" key="2">
    <source>
        <dbReference type="ARBA" id="ARBA00023315"/>
    </source>
</evidence>
<keyword evidence="2 6" id="KW-0012">Acyltransferase</keyword>
<evidence type="ECO:0000256" key="1">
    <source>
        <dbReference type="ARBA" id="ARBA00022679"/>
    </source>
</evidence>
<dbReference type="PANTHER" id="PTHR43792">
    <property type="entry name" value="GNAT FAMILY, PUTATIVE (AFU_ORTHOLOGUE AFUA_3G00765)-RELATED-RELATED"/>
    <property type="match status" value="1"/>
</dbReference>
<gene>
    <name evidence="6" type="ORF">K504DRAFT_539479</name>
</gene>
<dbReference type="InterPro" id="IPR051531">
    <property type="entry name" value="N-acetyltransferase"/>
</dbReference>
<name>A0A6G1JR58_9PLEO</name>
<dbReference type="SUPFAM" id="SSF55729">
    <property type="entry name" value="Acyl-CoA N-acyltransferases (Nat)"/>
    <property type="match status" value="1"/>
</dbReference>
<dbReference type="AlphaFoldDB" id="A0A6G1JR58"/>
<dbReference type="Pfam" id="PF13302">
    <property type="entry name" value="Acetyltransf_3"/>
    <property type="match status" value="1"/>
</dbReference>
<dbReference type="OrthoDB" id="630895at2759"/>
<dbReference type="GO" id="GO:0016747">
    <property type="term" value="F:acyltransferase activity, transferring groups other than amino-acyl groups"/>
    <property type="evidence" value="ECO:0007669"/>
    <property type="project" value="InterPro"/>
</dbReference>
<dbReference type="InterPro" id="IPR016181">
    <property type="entry name" value="Acyl_CoA_acyltransferase"/>
</dbReference>
<evidence type="ECO:0000313" key="6">
    <source>
        <dbReference type="EMBL" id="KAF2702647.1"/>
    </source>
</evidence>
<evidence type="ECO:0000256" key="4">
    <source>
        <dbReference type="SAM" id="MobiDB-lite"/>
    </source>
</evidence>
<dbReference type="InterPro" id="IPR000182">
    <property type="entry name" value="GNAT_dom"/>
</dbReference>
<dbReference type="PROSITE" id="PS51186">
    <property type="entry name" value="GNAT"/>
    <property type="match status" value="1"/>
</dbReference>
<proteinExistence type="inferred from homology"/>
<dbReference type="EMBL" id="MU005794">
    <property type="protein sequence ID" value="KAF2702647.1"/>
    <property type="molecule type" value="Genomic_DNA"/>
</dbReference>
<dbReference type="Proteomes" id="UP000799428">
    <property type="component" value="Unassembled WGS sequence"/>
</dbReference>